<gene>
    <name evidence="1" type="ORF">AFUS01_LOCUS15616</name>
</gene>
<accession>A0A8J2NZV4</accession>
<evidence type="ECO:0000313" key="1">
    <source>
        <dbReference type="EMBL" id="CAG7726725.1"/>
    </source>
</evidence>
<reference evidence="1" key="1">
    <citation type="submission" date="2021-06" db="EMBL/GenBank/DDBJ databases">
        <authorList>
            <person name="Hodson N. C."/>
            <person name="Mongue J. A."/>
            <person name="Jaron S. K."/>
        </authorList>
    </citation>
    <scope>NUCLEOTIDE SEQUENCE</scope>
</reference>
<evidence type="ECO:0000313" key="2">
    <source>
        <dbReference type="Proteomes" id="UP000708208"/>
    </source>
</evidence>
<sequence length="67" mass="7879">MHKTERNSSNTFLLINLNFGSTRTTRATRNCQHCPLELESLASVISSRPYLRRPINFMTNHRYQLKL</sequence>
<organism evidence="1 2">
    <name type="scientific">Allacma fusca</name>
    <dbReference type="NCBI Taxonomy" id="39272"/>
    <lineage>
        <taxon>Eukaryota</taxon>
        <taxon>Metazoa</taxon>
        <taxon>Ecdysozoa</taxon>
        <taxon>Arthropoda</taxon>
        <taxon>Hexapoda</taxon>
        <taxon>Collembola</taxon>
        <taxon>Symphypleona</taxon>
        <taxon>Sminthuridae</taxon>
        <taxon>Allacma</taxon>
    </lineage>
</organism>
<dbReference type="EMBL" id="CAJVCH010139160">
    <property type="protein sequence ID" value="CAG7726725.1"/>
    <property type="molecule type" value="Genomic_DNA"/>
</dbReference>
<dbReference type="Proteomes" id="UP000708208">
    <property type="component" value="Unassembled WGS sequence"/>
</dbReference>
<name>A0A8J2NZV4_9HEXA</name>
<comment type="caution">
    <text evidence="1">The sequence shown here is derived from an EMBL/GenBank/DDBJ whole genome shotgun (WGS) entry which is preliminary data.</text>
</comment>
<proteinExistence type="predicted"/>
<keyword evidence="2" id="KW-1185">Reference proteome</keyword>
<dbReference type="AlphaFoldDB" id="A0A8J2NZV4"/>
<protein>
    <submittedName>
        <fullName evidence="1">Uncharacterized protein</fullName>
    </submittedName>
</protein>